<keyword evidence="3" id="KW-1185">Reference proteome</keyword>
<evidence type="ECO:0000313" key="3">
    <source>
        <dbReference type="Proteomes" id="UP001620514"/>
    </source>
</evidence>
<evidence type="ECO:0000313" key="2">
    <source>
        <dbReference type="EMBL" id="MFK4444521.1"/>
    </source>
</evidence>
<proteinExistence type="predicted"/>
<dbReference type="Proteomes" id="UP001620514">
    <property type="component" value="Unassembled WGS sequence"/>
</dbReference>
<dbReference type="EMBL" id="JBIYDN010000014">
    <property type="protein sequence ID" value="MFK4444521.1"/>
    <property type="molecule type" value="Genomic_DNA"/>
</dbReference>
<organism evidence="2 3">
    <name type="scientific">Caballeronia udeis</name>
    <dbReference type="NCBI Taxonomy" id="1232866"/>
    <lineage>
        <taxon>Bacteria</taxon>
        <taxon>Pseudomonadati</taxon>
        <taxon>Pseudomonadota</taxon>
        <taxon>Betaproteobacteria</taxon>
        <taxon>Burkholderiales</taxon>
        <taxon>Burkholderiaceae</taxon>
        <taxon>Caballeronia</taxon>
    </lineage>
</organism>
<comment type="caution">
    <text evidence="2">The sequence shown here is derived from an EMBL/GenBank/DDBJ whole genome shotgun (WGS) entry which is preliminary data.</text>
</comment>
<feature type="region of interest" description="Disordered" evidence="1">
    <location>
        <begin position="35"/>
        <end position="65"/>
    </location>
</feature>
<evidence type="ECO:0000256" key="1">
    <source>
        <dbReference type="SAM" id="MobiDB-lite"/>
    </source>
</evidence>
<sequence length="65" mass="7125">MVEIGFNRRNVSQGMRPSLGLAAIGRNICPVTAKNRPVQRGAQANRARYRLSGDKPLNPQVKTPP</sequence>
<gene>
    <name evidence="2" type="ORF">ABH943_004543</name>
</gene>
<accession>A0ABW8MPZ5</accession>
<reference evidence="2 3" key="2">
    <citation type="submission" date="2024-11" db="EMBL/GenBank/DDBJ databases">
        <title>Using genomics to understand microbial adaptation to soil warming.</title>
        <authorList>
            <person name="Deangelis K.M. PhD."/>
        </authorList>
    </citation>
    <scope>NUCLEOTIDE SEQUENCE [LARGE SCALE GENOMIC DNA]</scope>
    <source>
        <strain evidence="2 3">GAS97</strain>
    </source>
</reference>
<protein>
    <submittedName>
        <fullName evidence="2">Uncharacterized protein</fullName>
    </submittedName>
</protein>
<reference evidence="2 3" key="1">
    <citation type="submission" date="2024-10" db="EMBL/GenBank/DDBJ databases">
        <authorList>
            <person name="Deangelis K."/>
            <person name="Huntemann M."/>
            <person name="Clum A."/>
            <person name="Wang J."/>
            <person name="Palaniappan K."/>
            <person name="Ritter S."/>
            <person name="Chen I.-M."/>
            <person name="Stamatis D."/>
            <person name="Reddy T."/>
            <person name="O'Malley R."/>
            <person name="Daum C."/>
            <person name="Ng V."/>
            <person name="Ivanova N."/>
            <person name="Kyrpides N."/>
            <person name="Woyke T."/>
        </authorList>
    </citation>
    <scope>NUCLEOTIDE SEQUENCE [LARGE SCALE GENOMIC DNA]</scope>
    <source>
        <strain evidence="2 3">GAS97</strain>
    </source>
</reference>
<name>A0ABW8MPZ5_9BURK</name>